<comment type="subcellular location">
    <subcellularLocation>
        <location evidence="1">Membrane</location>
        <topology evidence="1">Multi-pass membrane protein</topology>
    </subcellularLocation>
</comment>
<dbReference type="SMART" id="SM00283">
    <property type="entry name" value="MA"/>
    <property type="match status" value="1"/>
</dbReference>
<name>A0A3B0XYF2_9ZZZZ</name>
<feature type="domain" description="Methyl-accepting transducer" evidence="8">
    <location>
        <begin position="274"/>
        <end position="510"/>
    </location>
</feature>
<dbReference type="InterPro" id="IPR003660">
    <property type="entry name" value="HAMP_dom"/>
</dbReference>
<dbReference type="Gene3D" id="1.10.287.950">
    <property type="entry name" value="Methyl-accepting chemotaxis protein"/>
    <property type="match status" value="1"/>
</dbReference>
<evidence type="ECO:0000313" key="10">
    <source>
        <dbReference type="EMBL" id="VAW61294.1"/>
    </source>
</evidence>
<feature type="domain" description="HAMP" evidence="9">
    <location>
        <begin position="217"/>
        <end position="269"/>
    </location>
</feature>
<protein>
    <submittedName>
        <fullName evidence="10">Methyl-accepting chemotaxis sensor/transducer protein</fullName>
    </submittedName>
</protein>
<dbReference type="PROSITE" id="PS50111">
    <property type="entry name" value="CHEMOTAXIS_TRANSDUC_2"/>
    <property type="match status" value="1"/>
</dbReference>
<dbReference type="PANTHER" id="PTHR32089:SF119">
    <property type="entry name" value="METHYL-ACCEPTING CHEMOTAXIS PROTEIN CTPL"/>
    <property type="match status" value="1"/>
</dbReference>
<gene>
    <name evidence="10" type="ORF">MNBD_GAMMA11-2407</name>
</gene>
<dbReference type="CDD" id="cd06225">
    <property type="entry name" value="HAMP"/>
    <property type="match status" value="1"/>
</dbReference>
<evidence type="ECO:0000259" key="9">
    <source>
        <dbReference type="PROSITE" id="PS50885"/>
    </source>
</evidence>
<dbReference type="SUPFAM" id="SSF58104">
    <property type="entry name" value="Methyl-accepting chemotaxis protein (MCP) signaling domain"/>
    <property type="match status" value="1"/>
</dbReference>
<dbReference type="GO" id="GO:0006935">
    <property type="term" value="P:chemotaxis"/>
    <property type="evidence" value="ECO:0007669"/>
    <property type="project" value="InterPro"/>
</dbReference>
<dbReference type="InterPro" id="IPR004089">
    <property type="entry name" value="MCPsignal_dom"/>
</dbReference>
<dbReference type="CDD" id="cd11386">
    <property type="entry name" value="MCP_signal"/>
    <property type="match status" value="1"/>
</dbReference>
<feature type="transmembrane region" description="Helical" evidence="7">
    <location>
        <begin position="199"/>
        <end position="219"/>
    </location>
</feature>
<evidence type="ECO:0000256" key="4">
    <source>
        <dbReference type="ARBA" id="ARBA00023136"/>
    </source>
</evidence>
<dbReference type="GO" id="GO:0004888">
    <property type="term" value="F:transmembrane signaling receptor activity"/>
    <property type="evidence" value="ECO:0007669"/>
    <property type="project" value="InterPro"/>
</dbReference>
<dbReference type="GO" id="GO:0007165">
    <property type="term" value="P:signal transduction"/>
    <property type="evidence" value="ECO:0007669"/>
    <property type="project" value="UniProtKB-KW"/>
</dbReference>
<keyword evidence="2 7" id="KW-0812">Transmembrane</keyword>
<sequence length="552" mass="59545">MGIFNTLTKIYNEMGIASKFGFVTAITLSVLLFSSSKITLSLQDKSLDTLLSSSKSVVDEMSRSQINANKESDVLKVNQLLKVLAQIAPSAIADFDFSGLLNYSNVVAEDPDISYVAFIDRENHVLASSGNIKAASENGIIEKEITYDGVIFGKVVIGYNHNRSNLQISVAQEKTQSHIGDMITSKTDSYDTIAASQTILTLIIIFIASTIIYSIARFVTKPLSTAISIAHQIADGDLTAQINVHSKDETGQLLASMKVMLTNLKQMVQQIDSATSQLGSTAGDMFRVTESTVQGANRQQNETDQLANAIVEMSASANEVLKNATQAENSAHSADTEASNGKQVVTKTIEEMNRLANDVYKASEVIQNLDQQSDSIGSVLDVIRNIADQTNLLALNAAIEAARAGEQGRGFAVVADEVRTLAGRTQSSTQEIQQMIENLQTGTIEAVKVMNLCRERAESGVNQAAQAGHSLDALTHAITSISEMNTQIVTASKEQSAVTEELERNITTISQVATKTAEETQITSESSEKLNQLSDALLSIVNRFNISEKSVF</sequence>
<dbReference type="InterPro" id="IPR004090">
    <property type="entry name" value="Chemotax_Me-accpt_rcpt"/>
</dbReference>
<comment type="similarity">
    <text evidence="6">Belongs to the methyl-accepting chemotaxis (MCP) protein family.</text>
</comment>
<reference evidence="10" key="1">
    <citation type="submission" date="2018-06" db="EMBL/GenBank/DDBJ databases">
        <authorList>
            <person name="Zhirakovskaya E."/>
        </authorList>
    </citation>
    <scope>NUCLEOTIDE SEQUENCE</scope>
</reference>
<evidence type="ECO:0000256" key="7">
    <source>
        <dbReference type="SAM" id="Phobius"/>
    </source>
</evidence>
<keyword evidence="5" id="KW-0807">Transducer</keyword>
<dbReference type="GO" id="GO:0016020">
    <property type="term" value="C:membrane"/>
    <property type="evidence" value="ECO:0007669"/>
    <property type="project" value="UniProtKB-SubCell"/>
</dbReference>
<organism evidence="10">
    <name type="scientific">hydrothermal vent metagenome</name>
    <dbReference type="NCBI Taxonomy" id="652676"/>
    <lineage>
        <taxon>unclassified sequences</taxon>
        <taxon>metagenomes</taxon>
        <taxon>ecological metagenomes</taxon>
    </lineage>
</organism>
<dbReference type="PANTHER" id="PTHR32089">
    <property type="entry name" value="METHYL-ACCEPTING CHEMOTAXIS PROTEIN MCPB"/>
    <property type="match status" value="1"/>
</dbReference>
<dbReference type="AlphaFoldDB" id="A0A3B0XYF2"/>
<dbReference type="SMART" id="SM00304">
    <property type="entry name" value="HAMP"/>
    <property type="match status" value="1"/>
</dbReference>
<evidence type="ECO:0000259" key="8">
    <source>
        <dbReference type="PROSITE" id="PS50111"/>
    </source>
</evidence>
<proteinExistence type="inferred from homology"/>
<keyword evidence="3 7" id="KW-1133">Transmembrane helix</keyword>
<dbReference type="FunFam" id="1.10.287.950:FF:000001">
    <property type="entry name" value="Methyl-accepting chemotaxis sensory transducer"/>
    <property type="match status" value="1"/>
</dbReference>
<evidence type="ECO:0000256" key="3">
    <source>
        <dbReference type="ARBA" id="ARBA00022989"/>
    </source>
</evidence>
<evidence type="ECO:0000256" key="5">
    <source>
        <dbReference type="ARBA" id="ARBA00023224"/>
    </source>
</evidence>
<dbReference type="Gene3D" id="6.10.340.10">
    <property type="match status" value="1"/>
</dbReference>
<keyword evidence="4 7" id="KW-0472">Membrane</keyword>
<dbReference type="EMBL" id="UOFG01000144">
    <property type="protein sequence ID" value="VAW61294.1"/>
    <property type="molecule type" value="Genomic_DNA"/>
</dbReference>
<dbReference type="Pfam" id="PF00672">
    <property type="entry name" value="HAMP"/>
    <property type="match status" value="1"/>
</dbReference>
<feature type="transmembrane region" description="Helical" evidence="7">
    <location>
        <begin position="20"/>
        <end position="40"/>
    </location>
</feature>
<evidence type="ECO:0000256" key="2">
    <source>
        <dbReference type="ARBA" id="ARBA00022692"/>
    </source>
</evidence>
<dbReference type="PRINTS" id="PR00260">
    <property type="entry name" value="CHEMTRNSDUCR"/>
</dbReference>
<dbReference type="PROSITE" id="PS50885">
    <property type="entry name" value="HAMP"/>
    <property type="match status" value="1"/>
</dbReference>
<evidence type="ECO:0000256" key="1">
    <source>
        <dbReference type="ARBA" id="ARBA00004141"/>
    </source>
</evidence>
<accession>A0A3B0XYF2</accession>
<evidence type="ECO:0000256" key="6">
    <source>
        <dbReference type="ARBA" id="ARBA00029447"/>
    </source>
</evidence>
<dbReference type="Pfam" id="PF00015">
    <property type="entry name" value="MCPsignal"/>
    <property type="match status" value="1"/>
</dbReference>